<dbReference type="OrthoDB" id="9905963at2"/>
<proteinExistence type="predicted"/>
<accession>A0A2V4LNG8</accession>
<name>A0A2V4LNG8_AQUAC</name>
<feature type="signal peptide" evidence="1">
    <location>
        <begin position="1"/>
        <end position="21"/>
    </location>
</feature>
<protein>
    <submittedName>
        <fullName evidence="2">Uncharacterized protein</fullName>
    </submittedName>
</protein>
<comment type="caution">
    <text evidence="2">The sequence shown here is derived from an EMBL/GenBank/DDBJ whole genome shotgun (WGS) entry which is preliminary data.</text>
</comment>
<keyword evidence="1" id="KW-0732">Signal</keyword>
<evidence type="ECO:0000313" key="3">
    <source>
        <dbReference type="Proteomes" id="UP000248146"/>
    </source>
</evidence>
<dbReference type="Proteomes" id="UP000248146">
    <property type="component" value="Unassembled WGS sequence"/>
</dbReference>
<gene>
    <name evidence="2" type="ORF">DMO17_19245</name>
</gene>
<organism evidence="2 3">
    <name type="scientific">Aquipseudomonas alcaligenes</name>
    <name type="common">Pseudomonas alcaligenes</name>
    <dbReference type="NCBI Taxonomy" id="43263"/>
    <lineage>
        <taxon>Bacteria</taxon>
        <taxon>Pseudomonadati</taxon>
        <taxon>Pseudomonadota</taxon>
        <taxon>Gammaproteobacteria</taxon>
        <taxon>Pseudomonadales</taxon>
        <taxon>Pseudomonadaceae</taxon>
        <taxon>Aquipseudomonas</taxon>
    </lineage>
</organism>
<sequence>MKKTHLVIGGAVAIGIGAALLADLAGSQTQGLANAHKAAGYEPSCETLQEAGETWALCSIGRGAPAVWLQRGEAWATGNGVAQGVTQRLEARGPGPYQSLPRLYVDREKPVTMPPGVLAKL</sequence>
<evidence type="ECO:0000256" key="1">
    <source>
        <dbReference type="SAM" id="SignalP"/>
    </source>
</evidence>
<dbReference type="AlphaFoldDB" id="A0A2V4LNG8"/>
<dbReference type="RefSeq" id="WP_110684094.1">
    <property type="nucleotide sequence ID" value="NZ_QJRX01000014.1"/>
</dbReference>
<feature type="chain" id="PRO_5015993017" evidence="1">
    <location>
        <begin position="22"/>
        <end position="121"/>
    </location>
</feature>
<evidence type="ECO:0000313" key="2">
    <source>
        <dbReference type="EMBL" id="PYC19516.1"/>
    </source>
</evidence>
<dbReference type="EMBL" id="QJRX01000014">
    <property type="protein sequence ID" value="PYC19516.1"/>
    <property type="molecule type" value="Genomic_DNA"/>
</dbReference>
<reference evidence="2 3" key="1">
    <citation type="submission" date="2018-06" db="EMBL/GenBank/DDBJ databases">
        <title>Pseudomonas diversity within urban Lake Michigan freshwaters.</title>
        <authorList>
            <person name="Batrich M."/>
            <person name="Hatzopoulos T."/>
            <person name="Putonti C."/>
        </authorList>
    </citation>
    <scope>NUCLEOTIDE SEQUENCE [LARGE SCALE GENOMIC DNA]</scope>
    <source>
        <strain evidence="2 3">MB-090714</strain>
    </source>
</reference>